<proteinExistence type="predicted"/>
<dbReference type="EMBL" id="JAJTTC010000001">
    <property type="protein sequence ID" value="MCF0060107.1"/>
    <property type="molecule type" value="Genomic_DNA"/>
</dbReference>
<dbReference type="AlphaFoldDB" id="A0A9X1PFD2"/>
<evidence type="ECO:0000313" key="2">
    <source>
        <dbReference type="Proteomes" id="UP001139000"/>
    </source>
</evidence>
<protein>
    <submittedName>
        <fullName evidence="1">Uncharacterized protein</fullName>
    </submittedName>
</protein>
<organism evidence="1 2">
    <name type="scientific">Dyadobacter chenwenxiniae</name>
    <dbReference type="NCBI Taxonomy" id="2906456"/>
    <lineage>
        <taxon>Bacteria</taxon>
        <taxon>Pseudomonadati</taxon>
        <taxon>Bacteroidota</taxon>
        <taxon>Cytophagia</taxon>
        <taxon>Cytophagales</taxon>
        <taxon>Spirosomataceae</taxon>
        <taxon>Dyadobacter</taxon>
    </lineage>
</organism>
<accession>A0A9X1PFD2</accession>
<comment type="caution">
    <text evidence="1">The sequence shown here is derived from an EMBL/GenBank/DDBJ whole genome shotgun (WGS) entry which is preliminary data.</text>
</comment>
<reference evidence="1" key="1">
    <citation type="submission" date="2021-12" db="EMBL/GenBank/DDBJ databases">
        <title>Novel species in genus Dyadobacter.</title>
        <authorList>
            <person name="Ma C."/>
        </authorList>
    </citation>
    <scope>NUCLEOTIDE SEQUENCE</scope>
    <source>
        <strain evidence="1">LJ419</strain>
    </source>
</reference>
<dbReference type="Proteomes" id="UP001139000">
    <property type="component" value="Unassembled WGS sequence"/>
</dbReference>
<name>A0A9X1PFD2_9BACT</name>
<sequence>MLILPDDFKIDWGELTLDIKIHTSNDRKVFEVTFPDGRPRLFLSRSVVASGHKVWMSIPEGRQIEALPIGKLIVKYFQQQQNQQ</sequence>
<dbReference type="RefSeq" id="WP_234652615.1">
    <property type="nucleotide sequence ID" value="NZ_CP094997.1"/>
</dbReference>
<evidence type="ECO:0000313" key="1">
    <source>
        <dbReference type="EMBL" id="MCF0060107.1"/>
    </source>
</evidence>
<keyword evidence="2" id="KW-1185">Reference proteome</keyword>
<gene>
    <name evidence="1" type="ORF">LXM26_01275</name>
</gene>